<sequence length="289" mass="31902">AKLLMDIQQDEDTAEILLQRADRFEEDQTGTIIDNPHNEADQQAQKDVDQSFGQMDFAGQEAGEVHRLGSAGSKQGSHAHLPIHKNKKKKVDHALTEITTGTSANSSLGIVIGGLLLAAHLFAIIIYCVSMGIYLSQADRFETQLSNLERICDVAYQGARMAPLAQQQMIHEFEYNFQLVFVADGMASSLRSLQSVRANFADNAEQIVIITSSIYDLASLTDPWEEYSVEIQIFQTGTAQCNDTNGDLIMCEGKVIENQASHTNLLRSLTELAQKASQMSQTEGDPHQR</sequence>
<dbReference type="Proteomes" id="UP000324800">
    <property type="component" value="Unassembled WGS sequence"/>
</dbReference>
<protein>
    <submittedName>
        <fullName evidence="3">Uncharacterized protein</fullName>
    </submittedName>
</protein>
<feature type="compositionally biased region" description="Basic and acidic residues" evidence="1">
    <location>
        <begin position="36"/>
        <end position="46"/>
    </location>
</feature>
<comment type="caution">
    <text evidence="3">The sequence shown here is derived from an EMBL/GenBank/DDBJ whole genome shotgun (WGS) entry which is preliminary data.</text>
</comment>
<dbReference type="AlphaFoldDB" id="A0A5J4TZZ1"/>
<feature type="non-terminal residue" evidence="3">
    <location>
        <position position="1"/>
    </location>
</feature>
<dbReference type="EMBL" id="SNRW01022825">
    <property type="protein sequence ID" value="KAA6363510.1"/>
    <property type="molecule type" value="Genomic_DNA"/>
</dbReference>
<evidence type="ECO:0000313" key="4">
    <source>
        <dbReference type="Proteomes" id="UP000324800"/>
    </source>
</evidence>
<keyword evidence="2" id="KW-1133">Transmembrane helix</keyword>
<reference evidence="3 4" key="1">
    <citation type="submission" date="2019-03" db="EMBL/GenBank/DDBJ databases">
        <title>Single cell metagenomics reveals metabolic interactions within the superorganism composed of flagellate Streblomastix strix and complex community of Bacteroidetes bacteria on its surface.</title>
        <authorList>
            <person name="Treitli S.C."/>
            <person name="Kolisko M."/>
            <person name="Husnik F."/>
            <person name="Keeling P."/>
            <person name="Hampl V."/>
        </authorList>
    </citation>
    <scope>NUCLEOTIDE SEQUENCE [LARGE SCALE GENOMIC DNA]</scope>
    <source>
        <strain evidence="3">ST1C</strain>
    </source>
</reference>
<name>A0A5J4TZZ1_9EUKA</name>
<feature type="transmembrane region" description="Helical" evidence="2">
    <location>
        <begin position="108"/>
        <end position="135"/>
    </location>
</feature>
<feature type="region of interest" description="Disordered" evidence="1">
    <location>
        <begin position="27"/>
        <end position="46"/>
    </location>
</feature>
<accession>A0A5J4TZZ1</accession>
<proteinExistence type="predicted"/>
<organism evidence="3 4">
    <name type="scientific">Streblomastix strix</name>
    <dbReference type="NCBI Taxonomy" id="222440"/>
    <lineage>
        <taxon>Eukaryota</taxon>
        <taxon>Metamonada</taxon>
        <taxon>Preaxostyla</taxon>
        <taxon>Oxymonadida</taxon>
        <taxon>Streblomastigidae</taxon>
        <taxon>Streblomastix</taxon>
    </lineage>
</organism>
<evidence type="ECO:0000313" key="3">
    <source>
        <dbReference type="EMBL" id="KAA6363510.1"/>
    </source>
</evidence>
<evidence type="ECO:0000256" key="1">
    <source>
        <dbReference type="SAM" id="MobiDB-lite"/>
    </source>
</evidence>
<keyword evidence="2" id="KW-0812">Transmembrane</keyword>
<keyword evidence="2" id="KW-0472">Membrane</keyword>
<gene>
    <name evidence="3" type="ORF">EZS28_040963</name>
</gene>
<feature type="non-terminal residue" evidence="3">
    <location>
        <position position="289"/>
    </location>
</feature>
<evidence type="ECO:0000256" key="2">
    <source>
        <dbReference type="SAM" id="Phobius"/>
    </source>
</evidence>